<dbReference type="AlphaFoldDB" id="A0A183TKA0"/>
<keyword evidence="2" id="KW-1185">Reference proteome</keyword>
<dbReference type="EMBL" id="UYSU01041672">
    <property type="protein sequence ID" value="VDM03284.1"/>
    <property type="molecule type" value="Genomic_DNA"/>
</dbReference>
<accession>A0A183TKA0</accession>
<sequence>MDAIPADILKRDGPKMMNRLRMLFQEMWRKGRIPQDFKDATIVHLYKKKGNRKLSDNHRGISLMNIAGKIFARILLNRMNAHLEQGLFPESQCGVRRH</sequence>
<reference evidence="3" key="1">
    <citation type="submission" date="2016-06" db="UniProtKB">
        <authorList>
            <consortium name="WormBaseParasite"/>
        </authorList>
    </citation>
    <scope>IDENTIFICATION</scope>
</reference>
<evidence type="ECO:0000313" key="1">
    <source>
        <dbReference type="EMBL" id="VDM03284.1"/>
    </source>
</evidence>
<evidence type="ECO:0000313" key="2">
    <source>
        <dbReference type="Proteomes" id="UP000275846"/>
    </source>
</evidence>
<reference evidence="1 2" key="2">
    <citation type="submission" date="2018-11" db="EMBL/GenBank/DDBJ databases">
        <authorList>
            <consortium name="Pathogen Informatics"/>
        </authorList>
    </citation>
    <scope>NUCLEOTIDE SEQUENCE [LARGE SCALE GENOMIC DNA]</scope>
    <source>
        <strain evidence="1 2">NST_G2</strain>
    </source>
</reference>
<dbReference type="Proteomes" id="UP000275846">
    <property type="component" value="Unassembled WGS sequence"/>
</dbReference>
<organism evidence="3">
    <name type="scientific">Schistocephalus solidus</name>
    <name type="common">Tapeworm</name>
    <dbReference type="NCBI Taxonomy" id="70667"/>
    <lineage>
        <taxon>Eukaryota</taxon>
        <taxon>Metazoa</taxon>
        <taxon>Spiralia</taxon>
        <taxon>Lophotrochozoa</taxon>
        <taxon>Platyhelminthes</taxon>
        <taxon>Cestoda</taxon>
        <taxon>Eucestoda</taxon>
        <taxon>Diphyllobothriidea</taxon>
        <taxon>Diphyllobothriidae</taxon>
        <taxon>Schistocephalus</taxon>
    </lineage>
</organism>
<dbReference type="OrthoDB" id="6765864at2759"/>
<protein>
    <submittedName>
        <fullName evidence="3">Reverse transcriptase domain-containing protein</fullName>
    </submittedName>
</protein>
<dbReference type="WBParaSite" id="SSLN_0001754501-mRNA-1">
    <property type="protein sequence ID" value="SSLN_0001754501-mRNA-1"/>
    <property type="gene ID" value="SSLN_0001754501"/>
</dbReference>
<gene>
    <name evidence="1" type="ORF">SSLN_LOCUS16898</name>
</gene>
<dbReference type="PANTHER" id="PTHR19446">
    <property type="entry name" value="REVERSE TRANSCRIPTASES"/>
    <property type="match status" value="1"/>
</dbReference>
<proteinExistence type="predicted"/>
<name>A0A183TKA0_SCHSO</name>
<evidence type="ECO:0000313" key="3">
    <source>
        <dbReference type="WBParaSite" id="SSLN_0001754501-mRNA-1"/>
    </source>
</evidence>